<feature type="domain" description="VOC" evidence="1">
    <location>
        <begin position="9"/>
        <end position="133"/>
    </location>
</feature>
<dbReference type="Gene3D" id="3.30.720.110">
    <property type="match status" value="1"/>
</dbReference>
<evidence type="ECO:0000259" key="1">
    <source>
        <dbReference type="PROSITE" id="PS51819"/>
    </source>
</evidence>
<dbReference type="Pfam" id="PF00903">
    <property type="entry name" value="Glyoxalase"/>
    <property type="match status" value="1"/>
</dbReference>
<dbReference type="CDD" id="cd07246">
    <property type="entry name" value="VOC_like"/>
    <property type="match status" value="1"/>
</dbReference>
<dbReference type="Gene3D" id="3.30.720.120">
    <property type="match status" value="1"/>
</dbReference>
<dbReference type="SUPFAM" id="SSF54593">
    <property type="entry name" value="Glyoxalase/Bleomycin resistance protein/Dihydroxybiphenyl dioxygenase"/>
    <property type="match status" value="1"/>
</dbReference>
<evidence type="ECO:0000313" key="3">
    <source>
        <dbReference type="Proteomes" id="UP000198727"/>
    </source>
</evidence>
<gene>
    <name evidence="2" type="ORF">SAMN05421810_102256</name>
</gene>
<dbReference type="OrthoDB" id="9795306at2"/>
<evidence type="ECO:0000313" key="2">
    <source>
        <dbReference type="EMBL" id="SFP32285.1"/>
    </source>
</evidence>
<dbReference type="InterPro" id="IPR029068">
    <property type="entry name" value="Glyas_Bleomycin-R_OHBP_Dase"/>
</dbReference>
<name>A0A1I5PE19_9PSEU</name>
<dbReference type="RefSeq" id="WP_092528994.1">
    <property type="nucleotide sequence ID" value="NZ_FOWW01000002.1"/>
</dbReference>
<sequence>MTTRPRSRPIGLVPHLFVRDVPGALAFYRAAFGAVEVFRNVLPDGTVLFVELAVGDARLLLSEEIPRLDALSAATVGGCPMLLVLETADPDDLARRAAFAGARIEAPVTEMFFGERYGRIVDPEGYRWALTTKREQYTPDDIDARTPEA</sequence>
<proteinExistence type="predicted"/>
<dbReference type="PANTHER" id="PTHR34109:SF1">
    <property type="entry name" value="VOC DOMAIN-CONTAINING PROTEIN"/>
    <property type="match status" value="1"/>
</dbReference>
<dbReference type="PROSITE" id="PS51819">
    <property type="entry name" value="VOC"/>
    <property type="match status" value="1"/>
</dbReference>
<dbReference type="InterPro" id="IPR004360">
    <property type="entry name" value="Glyas_Fos-R_dOase_dom"/>
</dbReference>
<dbReference type="InterPro" id="IPR037523">
    <property type="entry name" value="VOC_core"/>
</dbReference>
<reference evidence="3" key="1">
    <citation type="submission" date="2016-10" db="EMBL/GenBank/DDBJ databases">
        <authorList>
            <person name="Varghese N."/>
            <person name="Submissions S."/>
        </authorList>
    </citation>
    <scope>NUCLEOTIDE SEQUENCE [LARGE SCALE GENOMIC DNA]</scope>
    <source>
        <strain evidence="3">CGMCC 4.5579</strain>
    </source>
</reference>
<accession>A0A1I5PE19</accession>
<keyword evidence="3" id="KW-1185">Reference proteome</keyword>
<dbReference type="STRING" id="587909.SAMN05421810_102256"/>
<dbReference type="Proteomes" id="UP000198727">
    <property type="component" value="Unassembled WGS sequence"/>
</dbReference>
<dbReference type="EMBL" id="FOWW01000002">
    <property type="protein sequence ID" value="SFP32285.1"/>
    <property type="molecule type" value="Genomic_DNA"/>
</dbReference>
<dbReference type="AlphaFoldDB" id="A0A1I5PE19"/>
<organism evidence="2 3">
    <name type="scientific">Amycolatopsis arida</name>
    <dbReference type="NCBI Taxonomy" id="587909"/>
    <lineage>
        <taxon>Bacteria</taxon>
        <taxon>Bacillati</taxon>
        <taxon>Actinomycetota</taxon>
        <taxon>Actinomycetes</taxon>
        <taxon>Pseudonocardiales</taxon>
        <taxon>Pseudonocardiaceae</taxon>
        <taxon>Amycolatopsis</taxon>
    </lineage>
</organism>
<dbReference type="PANTHER" id="PTHR34109">
    <property type="entry name" value="BNAUNNG04460D PROTEIN-RELATED"/>
    <property type="match status" value="1"/>
</dbReference>
<protein>
    <submittedName>
        <fullName evidence="2">Uncharacterized conserved protein PhnB, glyoxalase superfamily</fullName>
    </submittedName>
</protein>